<dbReference type="AlphaFoldDB" id="D7BIR9"/>
<sequence>MPVHEYDELSFAGARLRAVHHLQDGYGDALILKDEHGYWGLYYFYWSQSPPPQAKPHWMEGPAAEPGAFRAPFEMQLWLEQNGYEGYHNDLD</sequence>
<proteinExistence type="predicted"/>
<evidence type="ECO:0000313" key="2">
    <source>
        <dbReference type="Proteomes" id="UP000001916"/>
    </source>
</evidence>
<dbReference type="EMBL" id="CP002043">
    <property type="protein sequence ID" value="ADH65075.1"/>
    <property type="molecule type" value="Genomic_DNA"/>
</dbReference>
<dbReference type="eggNOG" id="ENOG5030PXD">
    <property type="taxonomic scope" value="Bacteria"/>
</dbReference>
<name>D7BIR9_ALLS1</name>
<accession>D7BIR9</accession>
<dbReference type="RefSeq" id="WP_013159599.1">
    <property type="nucleotide sequence ID" value="NC_014213.1"/>
</dbReference>
<keyword evidence="2" id="KW-1185">Reference proteome</keyword>
<dbReference type="KEGG" id="msv:Mesil_3259"/>
<keyword evidence="1" id="KW-0614">Plasmid</keyword>
<dbReference type="OrthoDB" id="26011at2"/>
<protein>
    <recommendedName>
        <fullName evidence="3">Annexin VII</fullName>
    </recommendedName>
</protein>
<organism evidence="1 2">
    <name type="scientific">Allomeiothermus silvanus (strain ATCC 700542 / DSM 9946 / NBRC 106475 / NCIMB 13440 / VI-R2)</name>
    <name type="common">Thermus silvanus</name>
    <dbReference type="NCBI Taxonomy" id="526227"/>
    <lineage>
        <taxon>Bacteria</taxon>
        <taxon>Thermotogati</taxon>
        <taxon>Deinococcota</taxon>
        <taxon>Deinococci</taxon>
        <taxon>Thermales</taxon>
        <taxon>Thermaceae</taxon>
        <taxon>Allomeiothermus</taxon>
    </lineage>
</organism>
<dbReference type="HOGENOM" id="CLU_2439806_0_0_0"/>
<dbReference type="Proteomes" id="UP000001916">
    <property type="component" value="Plasmid pMESIL01"/>
</dbReference>
<geneLocation type="plasmid" evidence="1 2">
    <name>pMESIL01</name>
</geneLocation>
<gene>
    <name evidence="1" type="ORF">Mesil_3259</name>
</gene>
<evidence type="ECO:0000313" key="1">
    <source>
        <dbReference type="EMBL" id="ADH65075.1"/>
    </source>
</evidence>
<reference evidence="1 2" key="1">
    <citation type="journal article" date="2010" name="Stand. Genomic Sci.">
        <title>Complete genome sequence of Meiothermus silvanus type strain (VI-R2).</title>
        <authorList>
            <person name="Sikorski J."/>
            <person name="Tindall B.J."/>
            <person name="Lowry S."/>
            <person name="Lucas S."/>
            <person name="Nolan M."/>
            <person name="Copeland A."/>
            <person name="Glavina Del Rio T."/>
            <person name="Tice H."/>
            <person name="Cheng J.F."/>
            <person name="Han C."/>
            <person name="Pitluck S."/>
            <person name="Liolios K."/>
            <person name="Ivanova N."/>
            <person name="Mavromatis K."/>
            <person name="Mikhailova N."/>
            <person name="Pati A."/>
            <person name="Goodwin L."/>
            <person name="Chen A."/>
            <person name="Palaniappan K."/>
            <person name="Land M."/>
            <person name="Hauser L."/>
            <person name="Chang Y.J."/>
            <person name="Jeffries C.D."/>
            <person name="Rohde M."/>
            <person name="Goker M."/>
            <person name="Woyke T."/>
            <person name="Bristow J."/>
            <person name="Eisen J.A."/>
            <person name="Markowitz V."/>
            <person name="Hugenholtz P."/>
            <person name="Kyrpides N.C."/>
            <person name="Klenk H.P."/>
            <person name="Lapidus A."/>
        </authorList>
    </citation>
    <scope>NUCLEOTIDE SEQUENCE [LARGE SCALE GENOMIC DNA]</scope>
    <source>
        <strain evidence="2">ATCC 700542 / DSM 9946 / VI-R2</strain>
        <plasmid evidence="2">Plasmid pMESIL01</plasmid>
    </source>
</reference>
<evidence type="ECO:0008006" key="3">
    <source>
        <dbReference type="Google" id="ProtNLM"/>
    </source>
</evidence>